<protein>
    <recommendedName>
        <fullName evidence="1">Bet v I/Major latex protein domain-containing protein</fullName>
    </recommendedName>
</protein>
<proteinExistence type="predicted"/>
<accession>A0AAP0NGL4</accession>
<evidence type="ECO:0000313" key="3">
    <source>
        <dbReference type="Proteomes" id="UP001415857"/>
    </source>
</evidence>
<dbReference type="InterPro" id="IPR000916">
    <property type="entry name" value="Bet_v_I/MLP"/>
</dbReference>
<sequence>MAQQLAVQTEMKSPADKFYGFFKSNMSNLVQLFPENFKTFELVEGNDYSTGSVIFCKYLLGSLMTIRAKIEAADDENKSITFCALEGDIMNLYKSFKVTLQAIKEGDGVGSVKWSFEFEKANEAAPNPDVYAALVAKVSKGLDTYLCNI</sequence>
<reference evidence="2 3" key="1">
    <citation type="journal article" date="2024" name="Plant J.">
        <title>Genome sequences and population genomics reveal climatic adaptation and genomic divergence between two closely related sweetgum species.</title>
        <authorList>
            <person name="Xu W.Q."/>
            <person name="Ren C.Q."/>
            <person name="Zhang X.Y."/>
            <person name="Comes H.P."/>
            <person name="Liu X.H."/>
            <person name="Li Y.G."/>
            <person name="Kettle C.J."/>
            <person name="Jalonen R."/>
            <person name="Gaisberger H."/>
            <person name="Ma Y.Z."/>
            <person name="Qiu Y.X."/>
        </authorList>
    </citation>
    <scope>NUCLEOTIDE SEQUENCE [LARGE SCALE GENOMIC DNA]</scope>
    <source>
        <strain evidence="2">Hangzhou</strain>
    </source>
</reference>
<dbReference type="SUPFAM" id="SSF55961">
    <property type="entry name" value="Bet v1-like"/>
    <property type="match status" value="1"/>
</dbReference>
<dbReference type="InterPro" id="IPR023393">
    <property type="entry name" value="START-like_dom_sf"/>
</dbReference>
<organism evidence="2 3">
    <name type="scientific">Liquidambar formosana</name>
    <name type="common">Formosan gum</name>
    <dbReference type="NCBI Taxonomy" id="63359"/>
    <lineage>
        <taxon>Eukaryota</taxon>
        <taxon>Viridiplantae</taxon>
        <taxon>Streptophyta</taxon>
        <taxon>Embryophyta</taxon>
        <taxon>Tracheophyta</taxon>
        <taxon>Spermatophyta</taxon>
        <taxon>Magnoliopsida</taxon>
        <taxon>eudicotyledons</taxon>
        <taxon>Gunneridae</taxon>
        <taxon>Pentapetalae</taxon>
        <taxon>Saxifragales</taxon>
        <taxon>Altingiaceae</taxon>
        <taxon>Liquidambar</taxon>
    </lineage>
</organism>
<dbReference type="Gene3D" id="3.30.530.20">
    <property type="match status" value="1"/>
</dbReference>
<comment type="caution">
    <text evidence="2">The sequence shown here is derived from an EMBL/GenBank/DDBJ whole genome shotgun (WGS) entry which is preliminary data.</text>
</comment>
<feature type="domain" description="Bet v I/Major latex protein" evidence="1">
    <location>
        <begin position="1"/>
        <end position="149"/>
    </location>
</feature>
<dbReference type="PANTHER" id="PTHR31907">
    <property type="entry name" value="MLP-LIKE PROTEIN 423"/>
    <property type="match status" value="1"/>
</dbReference>
<dbReference type="Pfam" id="PF00407">
    <property type="entry name" value="Bet_v_1"/>
    <property type="match status" value="1"/>
</dbReference>
<dbReference type="GO" id="GO:0006952">
    <property type="term" value="P:defense response"/>
    <property type="evidence" value="ECO:0007669"/>
    <property type="project" value="InterPro"/>
</dbReference>
<dbReference type="EMBL" id="JBBPBK010000013">
    <property type="protein sequence ID" value="KAK9272363.1"/>
    <property type="molecule type" value="Genomic_DNA"/>
</dbReference>
<keyword evidence="3" id="KW-1185">Reference proteome</keyword>
<dbReference type="Proteomes" id="UP001415857">
    <property type="component" value="Unassembled WGS sequence"/>
</dbReference>
<evidence type="ECO:0000259" key="1">
    <source>
        <dbReference type="SMART" id="SM01037"/>
    </source>
</evidence>
<dbReference type="CDD" id="cd07816">
    <property type="entry name" value="Bet_v1-like"/>
    <property type="match status" value="1"/>
</dbReference>
<dbReference type="SMART" id="SM01037">
    <property type="entry name" value="Bet_v_1"/>
    <property type="match status" value="1"/>
</dbReference>
<gene>
    <name evidence="2" type="ORF">L1049_002734</name>
</gene>
<evidence type="ECO:0000313" key="2">
    <source>
        <dbReference type="EMBL" id="KAK9272363.1"/>
    </source>
</evidence>
<dbReference type="InterPro" id="IPR051761">
    <property type="entry name" value="MLP-like_ligand-binding"/>
</dbReference>
<dbReference type="AlphaFoldDB" id="A0AAP0NGL4"/>
<name>A0AAP0NGL4_LIQFO</name>